<organism evidence="1 2">
    <name type="scientific">Diversispora epigaea</name>
    <dbReference type="NCBI Taxonomy" id="1348612"/>
    <lineage>
        <taxon>Eukaryota</taxon>
        <taxon>Fungi</taxon>
        <taxon>Fungi incertae sedis</taxon>
        <taxon>Mucoromycota</taxon>
        <taxon>Glomeromycotina</taxon>
        <taxon>Glomeromycetes</taxon>
        <taxon>Diversisporales</taxon>
        <taxon>Diversisporaceae</taxon>
        <taxon>Diversispora</taxon>
    </lineage>
</organism>
<dbReference type="STRING" id="1348612.A0A397I9P7"/>
<protein>
    <submittedName>
        <fullName evidence="1">Uncharacterized protein</fullName>
    </submittedName>
</protein>
<evidence type="ECO:0000313" key="1">
    <source>
        <dbReference type="EMBL" id="RHZ71772.1"/>
    </source>
</evidence>
<sequence length="146" mass="17120">MKPMISELNDLITNELKDSIEKIWTTILYFSSDWKFLSIILDFNSSNNMNQINIAFLNNNKSLPGHIKSSLLPMILLNYYIPDEFHVIHVIKTIKLIIQELKIQNQFNDSPRTKIIVKMCRISVSFYFWQDQGIQNWTYTSSSGII</sequence>
<dbReference type="Proteomes" id="UP000266861">
    <property type="component" value="Unassembled WGS sequence"/>
</dbReference>
<dbReference type="EMBL" id="PQFF01000232">
    <property type="protein sequence ID" value="RHZ71772.1"/>
    <property type="molecule type" value="Genomic_DNA"/>
</dbReference>
<dbReference type="OrthoDB" id="2433196at2759"/>
<comment type="caution">
    <text evidence="1">The sequence shown here is derived from an EMBL/GenBank/DDBJ whole genome shotgun (WGS) entry which is preliminary data.</text>
</comment>
<dbReference type="AlphaFoldDB" id="A0A397I9P7"/>
<accession>A0A397I9P7</accession>
<keyword evidence="2" id="KW-1185">Reference proteome</keyword>
<reference evidence="1 2" key="1">
    <citation type="submission" date="2018-08" db="EMBL/GenBank/DDBJ databases">
        <title>Genome and evolution of the arbuscular mycorrhizal fungus Diversispora epigaea (formerly Glomus versiforme) and its bacterial endosymbionts.</title>
        <authorList>
            <person name="Sun X."/>
            <person name="Fei Z."/>
            <person name="Harrison M."/>
        </authorList>
    </citation>
    <scope>NUCLEOTIDE SEQUENCE [LARGE SCALE GENOMIC DNA]</scope>
    <source>
        <strain evidence="1 2">IT104</strain>
    </source>
</reference>
<name>A0A397I9P7_9GLOM</name>
<gene>
    <name evidence="1" type="ORF">Glove_253g26</name>
</gene>
<evidence type="ECO:0000313" key="2">
    <source>
        <dbReference type="Proteomes" id="UP000266861"/>
    </source>
</evidence>
<proteinExistence type="predicted"/>